<evidence type="ECO:0000313" key="1">
    <source>
        <dbReference type="EMBL" id="GAA3702190.1"/>
    </source>
</evidence>
<dbReference type="Proteomes" id="UP001500523">
    <property type="component" value="Unassembled WGS sequence"/>
</dbReference>
<dbReference type="EMBL" id="BAABBF010000002">
    <property type="protein sequence ID" value="GAA3702190.1"/>
    <property type="molecule type" value="Genomic_DNA"/>
</dbReference>
<evidence type="ECO:0000313" key="2">
    <source>
        <dbReference type="Proteomes" id="UP001500523"/>
    </source>
</evidence>
<reference evidence="2" key="1">
    <citation type="journal article" date="2019" name="Int. J. Syst. Evol. Microbiol.">
        <title>The Global Catalogue of Microorganisms (GCM) 10K type strain sequencing project: providing services to taxonomists for standard genome sequencing and annotation.</title>
        <authorList>
            <consortium name="The Broad Institute Genomics Platform"/>
            <consortium name="The Broad Institute Genome Sequencing Center for Infectious Disease"/>
            <person name="Wu L."/>
            <person name="Ma J."/>
        </authorList>
    </citation>
    <scope>NUCLEOTIDE SEQUENCE [LARGE SCALE GENOMIC DNA]</scope>
    <source>
        <strain evidence="2">JCM 17498</strain>
    </source>
</reference>
<organism evidence="1 2">
    <name type="scientific">Sphingomonas cynarae</name>
    <dbReference type="NCBI Taxonomy" id="930197"/>
    <lineage>
        <taxon>Bacteria</taxon>
        <taxon>Pseudomonadati</taxon>
        <taxon>Pseudomonadota</taxon>
        <taxon>Alphaproteobacteria</taxon>
        <taxon>Sphingomonadales</taxon>
        <taxon>Sphingomonadaceae</taxon>
        <taxon>Sphingomonas</taxon>
    </lineage>
</organism>
<sequence>MDGIKGNLFVLIRLMAWVVATFASLFATYLVAGAIGGAVAAPGWQARPANGVTIFVESNGIHTGIIVPKRAAGIDWRPLARADHLADPRYGAHDHLSFGWGERGFYLGTPTWADVRAQTILHAAIGSDRTLVHVDHLPRAAIGDRVRAVVLRPEEYRRLAAFIAASIAPGGVHRRGYYGYDAFYEGRGRYTAIMTCNAWTGAALRAAGVRMGRWTPFPATVMQWL</sequence>
<protein>
    <submittedName>
        <fullName evidence="1">TIGR02117 family protein</fullName>
    </submittedName>
</protein>
<dbReference type="InterPro" id="IPR011727">
    <property type="entry name" value="CHP02117"/>
</dbReference>
<keyword evidence="2" id="KW-1185">Reference proteome</keyword>
<dbReference type="NCBIfam" id="TIGR02117">
    <property type="entry name" value="chp_urease_rgn"/>
    <property type="match status" value="1"/>
</dbReference>
<proteinExistence type="predicted"/>
<dbReference type="Pfam" id="PF09601">
    <property type="entry name" value="DUF2459"/>
    <property type="match status" value="1"/>
</dbReference>
<name>A0ABP7DBU4_9SPHN</name>
<comment type="caution">
    <text evidence="1">The sequence shown here is derived from an EMBL/GenBank/DDBJ whole genome shotgun (WGS) entry which is preliminary data.</text>
</comment>
<gene>
    <name evidence="1" type="ORF">GCM10022268_09970</name>
</gene>
<accession>A0ABP7DBU4</accession>